<dbReference type="InterPro" id="IPR008979">
    <property type="entry name" value="Galactose-bd-like_sf"/>
</dbReference>
<dbReference type="Proteomes" id="UP000663862">
    <property type="component" value="Unassembled WGS sequence"/>
</dbReference>
<reference evidence="4" key="1">
    <citation type="submission" date="2021-02" db="EMBL/GenBank/DDBJ databases">
        <authorList>
            <person name="Nowell W R."/>
        </authorList>
    </citation>
    <scope>NUCLEOTIDE SEQUENCE</scope>
</reference>
<sequence length="347" mass="38140">MPTSAEGGQRGVYLARSKFATQSVVNVDVDSLPNVLSKNIRRAGGGASTSCKVVATIAVLFVAGAAAAAVFVAVSLAPPAQAQQVRQLLQQRQRQQRLQQQQRRQQQLQLLPLQQQLQRVQQQQQQLLQQQQQQLPQQQRLQLPLQQQLLLPQQQRLQRPLQPLLLPQPRPQRQLPQLPQLRQQQQRLRQQQEQQQRQRRLLPQQLPSLIVVNLATLGAVTASNFYSGAGSPSAQGDYVTGRAQGGGFNAGGFAPQYIEIDLPGIYSISSVCLSVGQLPNGATVHEIYMGATSSSLSLVTTLSGYTYSGQWLNTTYSPMVSGISSIHVSTVSSPSWVAWNLFLVYGV</sequence>
<name>A0A820CPT2_9BILA</name>
<evidence type="ECO:0000256" key="2">
    <source>
        <dbReference type="SAM" id="MobiDB-lite"/>
    </source>
</evidence>
<evidence type="ECO:0000313" key="5">
    <source>
        <dbReference type="Proteomes" id="UP000663862"/>
    </source>
</evidence>
<dbReference type="AlphaFoldDB" id="A0A820CPT2"/>
<proteinExistence type="predicted"/>
<dbReference type="EMBL" id="CAJOBQ010000015">
    <property type="protein sequence ID" value="CAF4211731.1"/>
    <property type="molecule type" value="Genomic_DNA"/>
</dbReference>
<organism evidence="4 5">
    <name type="scientific">Rotaria socialis</name>
    <dbReference type="NCBI Taxonomy" id="392032"/>
    <lineage>
        <taxon>Eukaryota</taxon>
        <taxon>Metazoa</taxon>
        <taxon>Spiralia</taxon>
        <taxon>Gnathifera</taxon>
        <taxon>Rotifera</taxon>
        <taxon>Eurotatoria</taxon>
        <taxon>Bdelloidea</taxon>
        <taxon>Philodinida</taxon>
        <taxon>Philodinidae</taxon>
        <taxon>Rotaria</taxon>
    </lineage>
</organism>
<dbReference type="SUPFAM" id="SSF49785">
    <property type="entry name" value="Galactose-binding domain-like"/>
    <property type="match status" value="1"/>
</dbReference>
<evidence type="ECO:0000313" key="4">
    <source>
        <dbReference type="EMBL" id="CAF4211731.1"/>
    </source>
</evidence>
<keyword evidence="3" id="KW-1133">Transmembrane helix</keyword>
<comment type="caution">
    <text evidence="4">The sequence shown here is derived from an EMBL/GenBank/DDBJ whole genome shotgun (WGS) entry which is preliminary data.</text>
</comment>
<keyword evidence="3" id="KW-0812">Transmembrane</keyword>
<evidence type="ECO:0000256" key="1">
    <source>
        <dbReference type="SAM" id="Coils"/>
    </source>
</evidence>
<feature type="region of interest" description="Disordered" evidence="2">
    <location>
        <begin position="166"/>
        <end position="196"/>
    </location>
</feature>
<protein>
    <submittedName>
        <fullName evidence="4">Uncharacterized protein</fullName>
    </submittedName>
</protein>
<keyword evidence="1" id="KW-0175">Coiled coil</keyword>
<feature type="transmembrane region" description="Helical" evidence="3">
    <location>
        <begin position="53"/>
        <end position="77"/>
    </location>
</feature>
<gene>
    <name evidence="4" type="ORF">TSG867_LOCUS734</name>
</gene>
<feature type="coiled-coil region" evidence="1">
    <location>
        <begin position="85"/>
        <end position="134"/>
    </location>
</feature>
<accession>A0A820CPT2</accession>
<keyword evidence="3" id="KW-0472">Membrane</keyword>
<evidence type="ECO:0000256" key="3">
    <source>
        <dbReference type="SAM" id="Phobius"/>
    </source>
</evidence>